<dbReference type="GO" id="GO:0004674">
    <property type="term" value="F:protein serine/threonine kinase activity"/>
    <property type="evidence" value="ECO:0007669"/>
    <property type="project" value="UniProtKB-KW"/>
</dbReference>
<evidence type="ECO:0000256" key="7">
    <source>
        <dbReference type="ARBA" id="ARBA00022679"/>
    </source>
</evidence>
<feature type="region of interest" description="Disordered" evidence="15">
    <location>
        <begin position="480"/>
        <end position="566"/>
    </location>
</feature>
<dbReference type="InterPro" id="IPR011009">
    <property type="entry name" value="Kinase-like_dom_sf"/>
</dbReference>
<evidence type="ECO:0000256" key="2">
    <source>
        <dbReference type="ARBA" id="ARBA00011534"/>
    </source>
</evidence>
<dbReference type="PROSITE" id="PS00109">
    <property type="entry name" value="PROTEIN_KINASE_TYR"/>
    <property type="match status" value="1"/>
</dbReference>
<evidence type="ECO:0000256" key="6">
    <source>
        <dbReference type="ARBA" id="ARBA00022527"/>
    </source>
</evidence>
<evidence type="ECO:0000256" key="15">
    <source>
        <dbReference type="SAM" id="MobiDB-lite"/>
    </source>
</evidence>
<evidence type="ECO:0000256" key="10">
    <source>
        <dbReference type="ARBA" id="ARBA00022840"/>
    </source>
</evidence>
<proteinExistence type="predicted"/>
<evidence type="ECO:0000256" key="11">
    <source>
        <dbReference type="ARBA" id="ARBA00030980"/>
    </source>
</evidence>
<dbReference type="Proteomes" id="UP001148614">
    <property type="component" value="Unassembled WGS sequence"/>
</dbReference>
<reference evidence="17" key="1">
    <citation type="submission" date="2022-07" db="EMBL/GenBank/DDBJ databases">
        <title>Genome Sequence of Xylaria arbuscula.</title>
        <authorList>
            <person name="Buettner E."/>
        </authorList>
    </citation>
    <scope>NUCLEOTIDE SEQUENCE</scope>
    <source>
        <strain evidence="17">VT107</strain>
    </source>
</reference>
<gene>
    <name evidence="17" type="ORF">NPX13_g2922</name>
</gene>
<feature type="domain" description="Protein kinase" evidence="16">
    <location>
        <begin position="80"/>
        <end position="418"/>
    </location>
</feature>
<sequence length="736" mass="82628">MPPKRAAPRNAAGAAAKKGAAKRQRIFKQESPSNPELPLPPRAEALVPVSAYRPYRYIGVLIPFKNNRTESGQWISDPWITENGFLFVGNIGGVSVVQSVATGKLYANKISKPLAIDGGELNGRKADDAAEEYRISTAAGGIGQLLHPTVVRGIQRTYFPNLALWQKLGDEGDWSLYFDFYNGGSLRQLYQAYRRDRRCVPESFVWHVLLTLLEAVRYLHRGCPPGTDDDGPLGAEGFWRPLYHRDITLDNIFLHYHERPAPEVRLPGVLESNAFPEVILGDFSDSFINGDPPHKLKPGRYNSGMAAEWEDLYAVFQVVKELCIAPVELSPTEFNLHHIPETVRSRAACRVYLVSHHPIARDIFGHLIRPEDNRYSEPLLKILTEWEFRNSREMSVTDVQENTYGERTSNYELLHDWDYVIRHQIPEIRTQNRYWRRHGDQDPEYLPKMDVSWTKPKRLMPYEWQPSPEDPEDETNVRTLFFHGDDDDDDDDADIKPKRAKKANQAIVNHNPFLAFRDQNWGNNNNNGNDGDNNDNNRNDGNNNNSGNDDNNNNNSGGGADASVIDAPSRRNDYIPEIDDVFDMLVGNASTPQRPSTPQRRISPQRISTPRESGSPPDPSNDSMTTHISSPRPSQRTTAGWPTLGVLDGNEALSDPPGQNDESLDEGPSLPNIPRPDLPEEPTPEESPTISGVADRQVFPSAEDEFLPARTVQTGNSGIRAAGQDADQEAVQWDDA</sequence>
<comment type="catalytic activity">
    <reaction evidence="13">
        <text>L-threonyl-[protein] + ATP = O-phospho-L-threonyl-[protein] + ADP + H(+)</text>
        <dbReference type="Rhea" id="RHEA:46608"/>
        <dbReference type="Rhea" id="RHEA-COMP:11060"/>
        <dbReference type="Rhea" id="RHEA-COMP:11605"/>
        <dbReference type="ChEBI" id="CHEBI:15378"/>
        <dbReference type="ChEBI" id="CHEBI:30013"/>
        <dbReference type="ChEBI" id="CHEBI:30616"/>
        <dbReference type="ChEBI" id="CHEBI:61977"/>
        <dbReference type="ChEBI" id="CHEBI:456216"/>
        <dbReference type="EC" id="2.7.11.1"/>
    </reaction>
</comment>
<evidence type="ECO:0000313" key="18">
    <source>
        <dbReference type="Proteomes" id="UP001148614"/>
    </source>
</evidence>
<accession>A0A9W8TQ14</accession>
<evidence type="ECO:0000256" key="12">
    <source>
        <dbReference type="ARBA" id="ARBA00033194"/>
    </source>
</evidence>
<name>A0A9W8TQ14_9PEZI</name>
<comment type="function">
    <text evidence="1">Component of the EKC/KEOPS complex that is required for the formation of a threonylcarbamoyl group on adenosine at position 37 (t(6)A37) in tRNAs that read codons beginning with adenine. The complex is probably involved in the transfer of the threonylcarbamoyl moiety of threonylcarbamoyl-AMP (TC-AMP) to the N6 group of A37. BUD32 has ATPase activity in the context of the EKC/KEOPS complex and likely plays a supporting role to the catalytic subunit KAE1. The EKC/KEOPS complex also promotes both telomere uncapping and telomere elongation. The complex is required for efficient recruitment of transcriptional coactivators.</text>
</comment>
<dbReference type="PROSITE" id="PS50011">
    <property type="entry name" value="PROTEIN_KINASE_DOM"/>
    <property type="match status" value="1"/>
</dbReference>
<evidence type="ECO:0000256" key="14">
    <source>
        <dbReference type="ARBA" id="ARBA00048679"/>
    </source>
</evidence>
<dbReference type="InterPro" id="IPR000719">
    <property type="entry name" value="Prot_kinase_dom"/>
</dbReference>
<comment type="caution">
    <text evidence="17">The sequence shown here is derived from an EMBL/GenBank/DDBJ whole genome shotgun (WGS) entry which is preliminary data.</text>
</comment>
<evidence type="ECO:0000313" key="17">
    <source>
        <dbReference type="EMBL" id="KAJ3577645.1"/>
    </source>
</evidence>
<keyword evidence="18" id="KW-1185">Reference proteome</keyword>
<keyword evidence="8" id="KW-0547">Nucleotide-binding</keyword>
<feature type="compositionally biased region" description="Polar residues" evidence="15">
    <location>
        <begin position="588"/>
        <end position="612"/>
    </location>
</feature>
<keyword evidence="7" id="KW-0808">Transferase</keyword>
<protein>
    <recommendedName>
        <fullName evidence="5">EKC/KEOPS complex subunit BUD32</fullName>
        <ecNumber evidence="3">2.7.11.1</ecNumber>
    </recommendedName>
    <alternativeName>
        <fullName evidence="11 12">Atypical Serine/threonine protein kinase BUD32</fullName>
    </alternativeName>
    <alternativeName>
        <fullName evidence="4">EKC/KEOPS complex subunit bud32</fullName>
    </alternativeName>
</protein>
<keyword evidence="10" id="KW-0067">ATP-binding</keyword>
<dbReference type="SUPFAM" id="SSF56112">
    <property type="entry name" value="Protein kinase-like (PK-like)"/>
    <property type="match status" value="1"/>
</dbReference>
<dbReference type="SMART" id="SM00220">
    <property type="entry name" value="S_TKc"/>
    <property type="match status" value="1"/>
</dbReference>
<dbReference type="VEuPathDB" id="FungiDB:F4678DRAFT_480089"/>
<dbReference type="AlphaFoldDB" id="A0A9W8TQ14"/>
<dbReference type="InterPro" id="IPR008266">
    <property type="entry name" value="Tyr_kinase_AS"/>
</dbReference>
<dbReference type="PANTHER" id="PTHR43671:SF98">
    <property type="entry name" value="SERINE_THREONINE-PROTEIN KINASE NEK11"/>
    <property type="match status" value="1"/>
</dbReference>
<dbReference type="Gene3D" id="1.10.510.10">
    <property type="entry name" value="Transferase(Phosphotransferase) domain 1"/>
    <property type="match status" value="1"/>
</dbReference>
<evidence type="ECO:0000256" key="8">
    <source>
        <dbReference type="ARBA" id="ARBA00022741"/>
    </source>
</evidence>
<feature type="compositionally biased region" description="Low complexity" evidence="15">
    <location>
        <begin position="8"/>
        <end position="18"/>
    </location>
</feature>
<comment type="catalytic activity">
    <reaction evidence="14">
        <text>L-seryl-[protein] + ATP = O-phospho-L-seryl-[protein] + ADP + H(+)</text>
        <dbReference type="Rhea" id="RHEA:17989"/>
        <dbReference type="Rhea" id="RHEA-COMP:9863"/>
        <dbReference type="Rhea" id="RHEA-COMP:11604"/>
        <dbReference type="ChEBI" id="CHEBI:15378"/>
        <dbReference type="ChEBI" id="CHEBI:29999"/>
        <dbReference type="ChEBI" id="CHEBI:30616"/>
        <dbReference type="ChEBI" id="CHEBI:83421"/>
        <dbReference type="ChEBI" id="CHEBI:456216"/>
        <dbReference type="EC" id="2.7.11.1"/>
    </reaction>
</comment>
<feature type="compositionally biased region" description="Acidic residues" evidence="15">
    <location>
        <begin position="726"/>
        <end position="736"/>
    </location>
</feature>
<keyword evidence="6" id="KW-0723">Serine/threonine-protein kinase</keyword>
<dbReference type="GO" id="GO:0005634">
    <property type="term" value="C:nucleus"/>
    <property type="evidence" value="ECO:0007669"/>
    <property type="project" value="TreeGrafter"/>
</dbReference>
<feature type="compositionally biased region" description="Low complexity" evidence="15">
    <location>
        <begin position="522"/>
        <end position="555"/>
    </location>
</feature>
<dbReference type="EMBL" id="JANPWZ010000332">
    <property type="protein sequence ID" value="KAJ3577645.1"/>
    <property type="molecule type" value="Genomic_DNA"/>
</dbReference>
<organism evidence="17 18">
    <name type="scientific">Xylaria arbuscula</name>
    <dbReference type="NCBI Taxonomy" id="114810"/>
    <lineage>
        <taxon>Eukaryota</taxon>
        <taxon>Fungi</taxon>
        <taxon>Dikarya</taxon>
        <taxon>Ascomycota</taxon>
        <taxon>Pezizomycotina</taxon>
        <taxon>Sordariomycetes</taxon>
        <taxon>Xylariomycetidae</taxon>
        <taxon>Xylariales</taxon>
        <taxon>Xylariaceae</taxon>
        <taxon>Xylaria</taxon>
    </lineage>
</organism>
<dbReference type="GO" id="GO:0005524">
    <property type="term" value="F:ATP binding"/>
    <property type="evidence" value="ECO:0007669"/>
    <property type="project" value="UniProtKB-KW"/>
</dbReference>
<keyword evidence="9" id="KW-0418">Kinase</keyword>
<evidence type="ECO:0000259" key="16">
    <source>
        <dbReference type="PROSITE" id="PS50011"/>
    </source>
</evidence>
<evidence type="ECO:0000256" key="5">
    <source>
        <dbReference type="ARBA" id="ARBA00019973"/>
    </source>
</evidence>
<dbReference type="PANTHER" id="PTHR43671">
    <property type="entry name" value="SERINE/THREONINE-PROTEIN KINASE NEK"/>
    <property type="match status" value="1"/>
</dbReference>
<feature type="region of interest" description="Disordered" evidence="15">
    <location>
        <begin position="587"/>
        <end position="736"/>
    </location>
</feature>
<evidence type="ECO:0000256" key="1">
    <source>
        <dbReference type="ARBA" id="ARBA00003747"/>
    </source>
</evidence>
<evidence type="ECO:0000256" key="4">
    <source>
        <dbReference type="ARBA" id="ARBA00013948"/>
    </source>
</evidence>
<evidence type="ECO:0000256" key="13">
    <source>
        <dbReference type="ARBA" id="ARBA00047899"/>
    </source>
</evidence>
<evidence type="ECO:0000256" key="3">
    <source>
        <dbReference type="ARBA" id="ARBA00012513"/>
    </source>
</evidence>
<feature type="region of interest" description="Disordered" evidence="15">
    <location>
        <begin position="1"/>
        <end position="39"/>
    </location>
</feature>
<feature type="compositionally biased region" description="Polar residues" evidence="15">
    <location>
        <begin position="620"/>
        <end position="640"/>
    </location>
</feature>
<dbReference type="EC" id="2.7.11.1" evidence="3"/>
<dbReference type="InterPro" id="IPR050660">
    <property type="entry name" value="NEK_Ser/Thr_kinase"/>
</dbReference>
<comment type="subunit">
    <text evidence="2">Component of the EKC/KEOPS complex composed of at least BUD32, CGI121, GON7, KAE1 and PCC1; the whole complex dimerizes.</text>
</comment>
<evidence type="ECO:0000256" key="9">
    <source>
        <dbReference type="ARBA" id="ARBA00022777"/>
    </source>
</evidence>